<keyword evidence="9" id="KW-0472">Membrane</keyword>
<keyword evidence="6" id="KW-0812">Transmembrane</keyword>
<dbReference type="AlphaFoldDB" id="A0A8S3ZD86"/>
<keyword evidence="4 11" id="KW-0328">Glycosyltransferase</keyword>
<evidence type="ECO:0000256" key="12">
    <source>
        <dbReference type="SAM" id="SignalP"/>
    </source>
</evidence>
<proteinExistence type="inferred from homology"/>
<evidence type="ECO:0000256" key="8">
    <source>
        <dbReference type="ARBA" id="ARBA00022989"/>
    </source>
</evidence>
<dbReference type="EC" id="2.4.1.-" evidence="11"/>
<comment type="pathway">
    <text evidence="2">Glycolipid biosynthesis; glycosylphosphatidylinositol-anchor biosynthesis.</text>
</comment>
<dbReference type="InterPro" id="IPR005599">
    <property type="entry name" value="GPI_mannosylTrfase"/>
</dbReference>
<evidence type="ECO:0000313" key="14">
    <source>
        <dbReference type="Proteomes" id="UP000678393"/>
    </source>
</evidence>
<keyword evidence="14" id="KW-1185">Reference proteome</keyword>
<keyword evidence="7 11" id="KW-0256">Endoplasmic reticulum</keyword>
<organism evidence="13 14">
    <name type="scientific">Candidula unifasciata</name>
    <dbReference type="NCBI Taxonomy" id="100452"/>
    <lineage>
        <taxon>Eukaryota</taxon>
        <taxon>Metazoa</taxon>
        <taxon>Spiralia</taxon>
        <taxon>Lophotrochozoa</taxon>
        <taxon>Mollusca</taxon>
        <taxon>Gastropoda</taxon>
        <taxon>Heterobranchia</taxon>
        <taxon>Euthyneura</taxon>
        <taxon>Panpulmonata</taxon>
        <taxon>Eupulmonata</taxon>
        <taxon>Stylommatophora</taxon>
        <taxon>Helicina</taxon>
        <taxon>Helicoidea</taxon>
        <taxon>Geomitridae</taxon>
        <taxon>Candidula</taxon>
    </lineage>
</organism>
<keyword evidence="12" id="KW-0732">Signal</keyword>
<keyword evidence="5" id="KW-0808">Transferase</keyword>
<dbReference type="PANTHER" id="PTHR22760:SF3">
    <property type="entry name" value="GPI MANNOSYLTRANSFERASE 4"/>
    <property type="match status" value="1"/>
</dbReference>
<name>A0A8S3ZD86_9EUPU</name>
<dbReference type="GO" id="GO:0000026">
    <property type="term" value="F:alpha-1,2-mannosyltransferase activity"/>
    <property type="evidence" value="ECO:0007669"/>
    <property type="project" value="TreeGrafter"/>
</dbReference>
<sequence>MNKLATVLLCANVITVLFPQPGYIHPDEFFQSAEIVAGDIFNIQHFRTWEFNGTSAVRNIVFPYLVLAPPLYMLRSLNSSGIPELQVSAVKVVMATRLPVALLSFLGYLATGRLADCFCADRYICSILYCSSYVNLDLITPEPSLTQWSRCCWLQYCY</sequence>
<dbReference type="EMBL" id="CAJHNH020001933">
    <property type="protein sequence ID" value="CAG5125016.1"/>
    <property type="molecule type" value="Genomic_DNA"/>
</dbReference>
<dbReference type="OrthoDB" id="10066429at2759"/>
<dbReference type="GO" id="GO:0006506">
    <property type="term" value="P:GPI anchor biosynthetic process"/>
    <property type="evidence" value="ECO:0007669"/>
    <property type="project" value="UniProtKB-KW"/>
</dbReference>
<protein>
    <recommendedName>
        <fullName evidence="11">Mannosyltransferase</fullName>
        <ecNumber evidence="11">2.4.1.-</ecNumber>
    </recommendedName>
</protein>
<evidence type="ECO:0000256" key="1">
    <source>
        <dbReference type="ARBA" id="ARBA00004477"/>
    </source>
</evidence>
<evidence type="ECO:0000313" key="13">
    <source>
        <dbReference type="EMBL" id="CAG5125016.1"/>
    </source>
</evidence>
<evidence type="ECO:0000256" key="5">
    <source>
        <dbReference type="ARBA" id="ARBA00022679"/>
    </source>
</evidence>
<comment type="caution">
    <text evidence="13">The sequence shown here is derived from an EMBL/GenBank/DDBJ whole genome shotgun (WGS) entry which is preliminary data.</text>
</comment>
<keyword evidence="8" id="KW-1133">Transmembrane helix</keyword>
<evidence type="ECO:0000256" key="7">
    <source>
        <dbReference type="ARBA" id="ARBA00022824"/>
    </source>
</evidence>
<evidence type="ECO:0000256" key="2">
    <source>
        <dbReference type="ARBA" id="ARBA00004687"/>
    </source>
</evidence>
<accession>A0A8S3ZD86</accession>
<evidence type="ECO:0000256" key="4">
    <source>
        <dbReference type="ARBA" id="ARBA00022676"/>
    </source>
</evidence>
<feature type="signal peptide" evidence="12">
    <location>
        <begin position="1"/>
        <end position="24"/>
    </location>
</feature>
<reference evidence="13" key="1">
    <citation type="submission" date="2021-04" db="EMBL/GenBank/DDBJ databases">
        <authorList>
            <consortium name="Molecular Ecology Group"/>
        </authorList>
    </citation>
    <scope>NUCLEOTIDE SEQUENCE</scope>
</reference>
<evidence type="ECO:0000256" key="3">
    <source>
        <dbReference type="ARBA" id="ARBA00022502"/>
    </source>
</evidence>
<comment type="similarity">
    <text evidence="10">Belongs to the glycosyltransferase 22 family. PIGZ subfamily.</text>
</comment>
<evidence type="ECO:0000256" key="6">
    <source>
        <dbReference type="ARBA" id="ARBA00022692"/>
    </source>
</evidence>
<dbReference type="Pfam" id="PF03901">
    <property type="entry name" value="Glyco_transf_22"/>
    <property type="match status" value="1"/>
</dbReference>
<dbReference type="GO" id="GO:0005789">
    <property type="term" value="C:endoplasmic reticulum membrane"/>
    <property type="evidence" value="ECO:0007669"/>
    <property type="project" value="UniProtKB-SubCell"/>
</dbReference>
<comment type="subcellular location">
    <subcellularLocation>
        <location evidence="1 11">Endoplasmic reticulum membrane</location>
        <topology evidence="1 11">Multi-pass membrane protein</topology>
    </subcellularLocation>
</comment>
<dbReference type="PANTHER" id="PTHR22760">
    <property type="entry name" value="GLYCOSYLTRANSFERASE"/>
    <property type="match status" value="1"/>
</dbReference>
<evidence type="ECO:0000256" key="10">
    <source>
        <dbReference type="ARBA" id="ARBA00038466"/>
    </source>
</evidence>
<evidence type="ECO:0000256" key="11">
    <source>
        <dbReference type="RuleBase" id="RU363075"/>
    </source>
</evidence>
<keyword evidence="3" id="KW-0337">GPI-anchor biosynthesis</keyword>
<feature type="chain" id="PRO_5035868646" description="Mannosyltransferase" evidence="12">
    <location>
        <begin position="25"/>
        <end position="158"/>
    </location>
</feature>
<gene>
    <name evidence="13" type="ORF">CUNI_LOCUS10574</name>
</gene>
<dbReference type="Proteomes" id="UP000678393">
    <property type="component" value="Unassembled WGS sequence"/>
</dbReference>
<evidence type="ECO:0000256" key="9">
    <source>
        <dbReference type="ARBA" id="ARBA00023136"/>
    </source>
</evidence>